<protein>
    <submittedName>
        <fullName evidence="2">Dihydrofolate reductase</fullName>
    </submittedName>
</protein>
<comment type="caution">
    <text evidence="2">The sequence shown here is derived from an EMBL/GenBank/DDBJ whole genome shotgun (WGS) entry which is preliminary data.</text>
</comment>
<sequence>MRKIVYSLTASLDGFFEGPDREIDWHQVDDELHQHMNDLYRDVSAFLTGRITHELMAKAWPAVAADPDATATMADFAAIWCAKPKHVFSTTWQSTDWNTTIHREVDVEEIRRLQQEPGEYMSVGGPDLARTFRELDLVDEYRVYTYPVLIGRGRPLFAPVDARADLRLVDLRRFGNGVTLQHYAR</sequence>
<reference evidence="2 3" key="1">
    <citation type="submission" date="2018-08" db="EMBL/GenBank/DDBJ databases">
        <title>Genomic Encyclopedia of Archaeal and Bacterial Type Strains, Phase II (KMG-II): from individual species to whole genera.</title>
        <authorList>
            <person name="Goeker M."/>
        </authorList>
    </citation>
    <scope>NUCLEOTIDE SEQUENCE [LARGE SCALE GENOMIC DNA]</scope>
    <source>
        <strain evidence="2 3">DSM 45791</strain>
    </source>
</reference>
<dbReference type="GO" id="GO:0009231">
    <property type="term" value="P:riboflavin biosynthetic process"/>
    <property type="evidence" value="ECO:0007669"/>
    <property type="project" value="InterPro"/>
</dbReference>
<dbReference type="OrthoDB" id="7949219at2"/>
<organism evidence="2 3">
    <name type="scientific">Kutzneria buriramensis</name>
    <dbReference type="NCBI Taxonomy" id="1045776"/>
    <lineage>
        <taxon>Bacteria</taxon>
        <taxon>Bacillati</taxon>
        <taxon>Actinomycetota</taxon>
        <taxon>Actinomycetes</taxon>
        <taxon>Pseudonocardiales</taxon>
        <taxon>Pseudonocardiaceae</taxon>
        <taxon>Kutzneria</taxon>
    </lineage>
</organism>
<evidence type="ECO:0000313" key="3">
    <source>
        <dbReference type="Proteomes" id="UP000256269"/>
    </source>
</evidence>
<name>A0A3E0HAY9_9PSEU</name>
<proteinExistence type="predicted"/>
<dbReference type="AlphaFoldDB" id="A0A3E0HAY9"/>
<keyword evidence="3" id="KW-1185">Reference proteome</keyword>
<accession>A0A3E0HAY9</accession>
<dbReference type="EMBL" id="QUNO01000012">
    <property type="protein sequence ID" value="REH41048.1"/>
    <property type="molecule type" value="Genomic_DNA"/>
</dbReference>
<feature type="domain" description="Bacterial bifunctional deaminase-reductase C-terminal" evidence="1">
    <location>
        <begin position="2"/>
        <end position="180"/>
    </location>
</feature>
<dbReference type="PANTHER" id="PTHR38011">
    <property type="entry name" value="DIHYDROFOLATE REDUCTASE FAMILY PROTEIN (AFU_ORTHOLOGUE AFUA_8G06820)"/>
    <property type="match status" value="1"/>
</dbReference>
<dbReference type="GO" id="GO:0008703">
    <property type="term" value="F:5-amino-6-(5-phosphoribosylamino)uracil reductase activity"/>
    <property type="evidence" value="ECO:0007669"/>
    <property type="project" value="InterPro"/>
</dbReference>
<dbReference type="InterPro" id="IPR002734">
    <property type="entry name" value="RibDG_C"/>
</dbReference>
<dbReference type="Pfam" id="PF01872">
    <property type="entry name" value="RibD_C"/>
    <property type="match status" value="1"/>
</dbReference>
<dbReference type="SUPFAM" id="SSF53597">
    <property type="entry name" value="Dihydrofolate reductase-like"/>
    <property type="match status" value="1"/>
</dbReference>
<dbReference type="PANTHER" id="PTHR38011:SF11">
    <property type="entry name" value="2,5-DIAMINO-6-RIBOSYLAMINO-4(3H)-PYRIMIDINONE 5'-PHOSPHATE REDUCTASE"/>
    <property type="match status" value="1"/>
</dbReference>
<evidence type="ECO:0000313" key="2">
    <source>
        <dbReference type="EMBL" id="REH41048.1"/>
    </source>
</evidence>
<dbReference type="InterPro" id="IPR050765">
    <property type="entry name" value="Riboflavin_Biosynth_HTPR"/>
</dbReference>
<dbReference type="Proteomes" id="UP000256269">
    <property type="component" value="Unassembled WGS sequence"/>
</dbReference>
<dbReference type="InterPro" id="IPR024072">
    <property type="entry name" value="DHFR-like_dom_sf"/>
</dbReference>
<dbReference type="Gene3D" id="3.40.430.10">
    <property type="entry name" value="Dihydrofolate Reductase, subunit A"/>
    <property type="match status" value="1"/>
</dbReference>
<gene>
    <name evidence="2" type="ORF">BCF44_112130</name>
</gene>
<dbReference type="RefSeq" id="WP_116178239.1">
    <property type="nucleotide sequence ID" value="NZ_CP144375.1"/>
</dbReference>
<evidence type="ECO:0000259" key="1">
    <source>
        <dbReference type="Pfam" id="PF01872"/>
    </source>
</evidence>